<protein>
    <submittedName>
        <fullName evidence="2">Uncharacterized protein</fullName>
    </submittedName>
</protein>
<organism evidence="2">
    <name type="scientific">Notodromas monacha</name>
    <dbReference type="NCBI Taxonomy" id="399045"/>
    <lineage>
        <taxon>Eukaryota</taxon>
        <taxon>Metazoa</taxon>
        <taxon>Ecdysozoa</taxon>
        <taxon>Arthropoda</taxon>
        <taxon>Crustacea</taxon>
        <taxon>Oligostraca</taxon>
        <taxon>Ostracoda</taxon>
        <taxon>Podocopa</taxon>
        <taxon>Podocopida</taxon>
        <taxon>Cypridocopina</taxon>
        <taxon>Cypridoidea</taxon>
        <taxon>Cyprididae</taxon>
        <taxon>Notodromas</taxon>
    </lineage>
</organism>
<dbReference type="AlphaFoldDB" id="A0A7R9BDY0"/>
<sequence length="142" mass="15952">MGYCFHRQCIELMSTSGRVDELAMKNPDELIRAVVTISIASRAVSNGCAQRTKFFRMKSVPSSRHLDFQQRCHEKEPLKLTNLIPYSDDDKDGPLTISRFNTAPNKQMFPGEPFASTRLRRAKNVSGRASAPVSQHGRQGRA</sequence>
<evidence type="ECO:0000313" key="3">
    <source>
        <dbReference type="Proteomes" id="UP000678499"/>
    </source>
</evidence>
<accession>A0A7R9BDY0</accession>
<reference evidence="2" key="1">
    <citation type="submission" date="2020-11" db="EMBL/GenBank/DDBJ databases">
        <authorList>
            <person name="Tran Van P."/>
        </authorList>
    </citation>
    <scope>NUCLEOTIDE SEQUENCE</scope>
</reference>
<dbReference type="EMBL" id="OA882055">
    <property type="protein sequence ID" value="CAD7272314.1"/>
    <property type="molecule type" value="Genomic_DNA"/>
</dbReference>
<dbReference type="EMBL" id="CAJPEX010000018">
    <property type="protein sequence ID" value="CAG0912466.1"/>
    <property type="molecule type" value="Genomic_DNA"/>
</dbReference>
<feature type="region of interest" description="Disordered" evidence="1">
    <location>
        <begin position="120"/>
        <end position="142"/>
    </location>
</feature>
<proteinExistence type="predicted"/>
<feature type="compositionally biased region" description="Polar residues" evidence="1">
    <location>
        <begin position="132"/>
        <end position="142"/>
    </location>
</feature>
<dbReference type="Proteomes" id="UP000678499">
    <property type="component" value="Unassembled WGS sequence"/>
</dbReference>
<keyword evidence="3" id="KW-1185">Reference proteome</keyword>
<gene>
    <name evidence="2" type="ORF">NMOB1V02_LOCUS256</name>
</gene>
<evidence type="ECO:0000256" key="1">
    <source>
        <dbReference type="SAM" id="MobiDB-lite"/>
    </source>
</evidence>
<evidence type="ECO:0000313" key="2">
    <source>
        <dbReference type="EMBL" id="CAD7272314.1"/>
    </source>
</evidence>
<name>A0A7R9BDY0_9CRUS</name>